<reference evidence="4" key="1">
    <citation type="submission" date="2022-11" db="UniProtKB">
        <authorList>
            <consortium name="WormBaseParasite"/>
        </authorList>
    </citation>
    <scope>IDENTIFICATION</scope>
</reference>
<feature type="compositionally biased region" description="Polar residues" evidence="2">
    <location>
        <begin position="264"/>
        <end position="278"/>
    </location>
</feature>
<proteinExistence type="predicted"/>
<dbReference type="Proteomes" id="UP000887565">
    <property type="component" value="Unplaced"/>
</dbReference>
<feature type="region of interest" description="Disordered" evidence="2">
    <location>
        <begin position="255"/>
        <end position="278"/>
    </location>
</feature>
<feature type="coiled-coil region" evidence="1">
    <location>
        <begin position="135"/>
        <end position="192"/>
    </location>
</feature>
<evidence type="ECO:0000256" key="1">
    <source>
        <dbReference type="SAM" id="Coils"/>
    </source>
</evidence>
<name>A0A915INZ2_ROMCU</name>
<sequence>MNCNFYNLIHLLNIHAASQNLIYWNVSASIFEAKDLWVPTASRTFQSVSKWDQSDLIPQVEVVVSASQDPSGITSKEQTENQTAITNILPVSGQRMDQDKPEVVVITHPPIPSTPTTRRDGMIQEEKVMEIVETKTKKQAEVEILAEQIKEMKEKIETLEKEKHGKVAIELARQLESANKEEEETSQEMNIRVLSEIVREEDENPLRNALPASSVCAKAGGQSVENITNPGKFARVMQFQRVMKEKRIAQEENKAKLEKVKAGNFQQPASNPNDKIKY</sequence>
<organism evidence="3 4">
    <name type="scientific">Romanomermis culicivorax</name>
    <name type="common">Nematode worm</name>
    <dbReference type="NCBI Taxonomy" id="13658"/>
    <lineage>
        <taxon>Eukaryota</taxon>
        <taxon>Metazoa</taxon>
        <taxon>Ecdysozoa</taxon>
        <taxon>Nematoda</taxon>
        <taxon>Enoplea</taxon>
        <taxon>Dorylaimia</taxon>
        <taxon>Mermithida</taxon>
        <taxon>Mermithoidea</taxon>
        <taxon>Mermithidae</taxon>
        <taxon>Romanomermis</taxon>
    </lineage>
</organism>
<accession>A0A915INZ2</accession>
<keyword evidence="3" id="KW-1185">Reference proteome</keyword>
<evidence type="ECO:0000313" key="3">
    <source>
        <dbReference type="Proteomes" id="UP000887565"/>
    </source>
</evidence>
<keyword evidence="1" id="KW-0175">Coiled coil</keyword>
<evidence type="ECO:0000256" key="2">
    <source>
        <dbReference type="SAM" id="MobiDB-lite"/>
    </source>
</evidence>
<dbReference type="AlphaFoldDB" id="A0A915INZ2"/>
<evidence type="ECO:0000313" key="4">
    <source>
        <dbReference type="WBParaSite" id="nRc.2.0.1.t15908-RA"/>
    </source>
</evidence>
<protein>
    <submittedName>
        <fullName evidence="4">Uncharacterized protein</fullName>
    </submittedName>
</protein>
<dbReference type="WBParaSite" id="nRc.2.0.1.t15908-RA">
    <property type="protein sequence ID" value="nRc.2.0.1.t15908-RA"/>
    <property type="gene ID" value="nRc.2.0.1.g15908"/>
</dbReference>